<gene>
    <name evidence="1" type="ORF">F383_16342</name>
    <name evidence="2" type="ORF">F383_17002</name>
</gene>
<reference evidence="3" key="2">
    <citation type="submission" date="2014-09" db="EMBL/GenBank/DDBJ databases">
        <authorList>
            <person name="Mudge J."/>
            <person name="Ramaraj T."/>
            <person name="Lindquist I.E."/>
            <person name="Bharti A.K."/>
            <person name="Sundararajan A."/>
            <person name="Cameron C.T."/>
            <person name="Woodward J.E."/>
            <person name="May G.D."/>
            <person name="Brubaker C."/>
            <person name="Broadhvest J."/>
            <person name="Wilkins T.A."/>
        </authorList>
    </citation>
    <scope>NUCLEOTIDE SEQUENCE</scope>
    <source>
        <strain evidence="3">cv. AKA8401</strain>
    </source>
</reference>
<dbReference type="EMBL" id="KN394441">
    <property type="protein sequence ID" value="KHG10704.1"/>
    <property type="molecule type" value="Genomic_DNA"/>
</dbReference>
<protein>
    <submittedName>
        <fullName evidence="1">Uncharacterized protein</fullName>
    </submittedName>
</protein>
<proteinExistence type="predicted"/>
<evidence type="ECO:0000313" key="1">
    <source>
        <dbReference type="EMBL" id="KHG10704.1"/>
    </source>
</evidence>
<dbReference type="EMBL" id="KN398827">
    <property type="protein sequence ID" value="KHG13072.1"/>
    <property type="molecule type" value="Genomic_DNA"/>
</dbReference>
<dbReference type="AlphaFoldDB" id="A0A0B0NFW6"/>
<keyword evidence="3" id="KW-1185">Reference proteome</keyword>
<name>A0A0B0NFW6_GOSAR</name>
<reference evidence="1" key="1">
    <citation type="submission" date="2014-09" db="EMBL/GenBank/DDBJ databases">
        <title>G. arboreum L. cv. AKA8401 A2 genome assembly version 1.0.</title>
        <authorList>
            <person name="Mudge J."/>
            <person name="Ramaraj T."/>
            <person name="Lindquist I.E."/>
            <person name="Bharti A.K."/>
            <person name="Sundararajan A."/>
            <person name="Cameron C.T."/>
            <person name="Woodward J.E."/>
            <person name="May G.D."/>
            <person name="Brubaker C."/>
            <person name="Broadhvest J."/>
            <person name="Wilkins T.A."/>
        </authorList>
    </citation>
    <scope>NUCLEOTIDE SEQUENCE</scope>
</reference>
<dbReference type="Proteomes" id="UP000032142">
    <property type="component" value="Unassembled WGS sequence"/>
</dbReference>
<sequence length="70" mass="7562">MKSITCCSEASCVKLACVAELLSLPPILVNLMLLSWQMPSKSGNCSFIPSVADSKEDYESLRISSDEGFS</sequence>
<organism evidence="1 3">
    <name type="scientific">Gossypium arboreum</name>
    <name type="common">Tree cotton</name>
    <name type="synonym">Gossypium nanking</name>
    <dbReference type="NCBI Taxonomy" id="29729"/>
    <lineage>
        <taxon>Eukaryota</taxon>
        <taxon>Viridiplantae</taxon>
        <taxon>Streptophyta</taxon>
        <taxon>Embryophyta</taxon>
        <taxon>Tracheophyta</taxon>
        <taxon>Spermatophyta</taxon>
        <taxon>Magnoliopsida</taxon>
        <taxon>eudicotyledons</taxon>
        <taxon>Gunneridae</taxon>
        <taxon>Pentapetalae</taxon>
        <taxon>rosids</taxon>
        <taxon>malvids</taxon>
        <taxon>Malvales</taxon>
        <taxon>Malvaceae</taxon>
        <taxon>Malvoideae</taxon>
        <taxon>Gossypium</taxon>
    </lineage>
</organism>
<evidence type="ECO:0000313" key="3">
    <source>
        <dbReference type="Proteomes" id="UP000032142"/>
    </source>
</evidence>
<evidence type="ECO:0000313" key="2">
    <source>
        <dbReference type="EMBL" id="KHG13072.1"/>
    </source>
</evidence>
<accession>A0A0B0NFW6</accession>